<evidence type="ECO:0000256" key="1">
    <source>
        <dbReference type="SAM" id="MobiDB-lite"/>
    </source>
</evidence>
<name>M7XL05_TRIUA</name>
<feature type="compositionally biased region" description="Gly residues" evidence="1">
    <location>
        <begin position="49"/>
        <end position="68"/>
    </location>
</feature>
<accession>M7XL05</accession>
<gene>
    <name evidence="2" type="ORF">TRIUR3_29818</name>
</gene>
<dbReference type="AlphaFoldDB" id="M7XL05"/>
<proteinExistence type="predicted"/>
<feature type="region of interest" description="Disordered" evidence="1">
    <location>
        <begin position="1"/>
        <end position="72"/>
    </location>
</feature>
<reference evidence="2" key="1">
    <citation type="journal article" date="2013" name="Nature">
        <title>Draft genome of the wheat A-genome progenitor Triticum urartu.</title>
        <authorList>
            <person name="Ling H.Q."/>
            <person name="Zhao S."/>
            <person name="Liu D."/>
            <person name="Wang J."/>
            <person name="Sun H."/>
            <person name="Zhang C."/>
            <person name="Fan H."/>
            <person name="Li D."/>
            <person name="Dong L."/>
            <person name="Tao Y."/>
            <person name="Gao C."/>
            <person name="Wu H."/>
            <person name="Li Y."/>
            <person name="Cui Y."/>
            <person name="Guo X."/>
            <person name="Zheng S."/>
            <person name="Wang B."/>
            <person name="Yu K."/>
            <person name="Liang Q."/>
            <person name="Yang W."/>
            <person name="Lou X."/>
            <person name="Chen J."/>
            <person name="Feng M."/>
            <person name="Jian J."/>
            <person name="Zhang X."/>
            <person name="Luo G."/>
            <person name="Jiang Y."/>
            <person name="Liu J."/>
            <person name="Wang Z."/>
            <person name="Sha Y."/>
            <person name="Zhang B."/>
            <person name="Wu H."/>
            <person name="Tang D."/>
            <person name="Shen Q."/>
            <person name="Xue P."/>
            <person name="Zou S."/>
            <person name="Wang X."/>
            <person name="Liu X."/>
            <person name="Wang F."/>
            <person name="Yang Y."/>
            <person name="An X."/>
            <person name="Dong Z."/>
            <person name="Zhang K."/>
            <person name="Zhang X."/>
            <person name="Luo M.C."/>
            <person name="Dvorak J."/>
            <person name="Tong Y."/>
            <person name="Wang J."/>
            <person name="Yang H."/>
            <person name="Li Z."/>
            <person name="Wang D."/>
            <person name="Zhang A."/>
            <person name="Wang J."/>
        </authorList>
    </citation>
    <scope>NUCLEOTIDE SEQUENCE</scope>
</reference>
<sequence>MAVDPSRAGATAVIEQGKGADSSSQDQFISGSARIFAKKSSSSSTTGFGAEGGGEGTGDGRFDGGGNDGNRSCRLAAGDSSMGALLFLGADACRDGGERRGPSSGVFLLRADTEFLEANLRNRGLW</sequence>
<protein>
    <submittedName>
        <fullName evidence="2">Uncharacterized protein</fullName>
    </submittedName>
</protein>
<dbReference type="EMBL" id="KD498506">
    <property type="protein sequence ID" value="EMS35692.1"/>
    <property type="molecule type" value="Genomic_DNA"/>
</dbReference>
<evidence type="ECO:0000313" key="2">
    <source>
        <dbReference type="EMBL" id="EMS35692.1"/>
    </source>
</evidence>
<feature type="compositionally biased region" description="Low complexity" evidence="1">
    <location>
        <begin position="38"/>
        <end position="48"/>
    </location>
</feature>
<feature type="compositionally biased region" description="Polar residues" evidence="1">
    <location>
        <begin position="21"/>
        <end position="30"/>
    </location>
</feature>
<organism evidence="2">
    <name type="scientific">Triticum urartu</name>
    <name type="common">Red wild einkorn</name>
    <name type="synonym">Crithodium urartu</name>
    <dbReference type="NCBI Taxonomy" id="4572"/>
    <lineage>
        <taxon>Eukaryota</taxon>
        <taxon>Viridiplantae</taxon>
        <taxon>Streptophyta</taxon>
        <taxon>Embryophyta</taxon>
        <taxon>Tracheophyta</taxon>
        <taxon>Spermatophyta</taxon>
        <taxon>Magnoliopsida</taxon>
        <taxon>Liliopsida</taxon>
        <taxon>Poales</taxon>
        <taxon>Poaceae</taxon>
        <taxon>BOP clade</taxon>
        <taxon>Pooideae</taxon>
        <taxon>Triticodae</taxon>
        <taxon>Triticeae</taxon>
        <taxon>Triticinae</taxon>
        <taxon>Triticum</taxon>
    </lineage>
</organism>